<dbReference type="Pfam" id="PF13524">
    <property type="entry name" value="Glyco_trans_1_2"/>
    <property type="match status" value="1"/>
</dbReference>
<evidence type="ECO:0000313" key="2">
    <source>
        <dbReference type="EMBL" id="PSH56913.1"/>
    </source>
</evidence>
<dbReference type="OrthoDB" id="9774625at2"/>
<dbReference type="Gene3D" id="3.40.50.2000">
    <property type="entry name" value="Glycogen Phosphorylase B"/>
    <property type="match status" value="1"/>
</dbReference>
<dbReference type="SUPFAM" id="SSF53756">
    <property type="entry name" value="UDP-Glycosyltransferase/glycogen phosphorylase"/>
    <property type="match status" value="1"/>
</dbReference>
<evidence type="ECO:0000259" key="1">
    <source>
        <dbReference type="Pfam" id="PF13524"/>
    </source>
</evidence>
<keyword evidence="3" id="KW-1185">Reference proteome</keyword>
<reference evidence="3" key="1">
    <citation type="submission" date="2017-11" db="EMBL/GenBank/DDBJ databases">
        <authorList>
            <person name="Kuznetsova I."/>
            <person name="Sazanova A."/>
            <person name="Chirak E."/>
            <person name="Safronova V."/>
            <person name="Willems A."/>
        </authorList>
    </citation>
    <scope>NUCLEOTIDE SEQUENCE [LARGE SCALE GENOMIC DNA]</scope>
    <source>
        <strain evidence="3">PEPV15</strain>
    </source>
</reference>
<accession>A0A2P7ARW1</accession>
<name>A0A2P7ARW1_9HYPH</name>
<organism evidence="2 3">
    <name type="scientific">Phyllobacterium endophyticum</name>
    <dbReference type="NCBI Taxonomy" id="1149773"/>
    <lineage>
        <taxon>Bacteria</taxon>
        <taxon>Pseudomonadati</taxon>
        <taxon>Pseudomonadota</taxon>
        <taxon>Alphaproteobacteria</taxon>
        <taxon>Hyphomicrobiales</taxon>
        <taxon>Phyllobacteriaceae</taxon>
        <taxon>Phyllobacterium</taxon>
    </lineage>
</organism>
<sequence length="372" mass="41629">MTRPLKIVILGLSLSSSWGNGHATTYRSLVRGLHEEGHEVIFLERDVPWYANNRDLAEPDFCSLSYYRSPQELLDRFATVMKQADAVIVGSFVPDGVQIIDAVAALNPNLLCFYDIDTPVTLAALDQGSEEYLARRQVPRFDVYFSFSGGRVLDRLEDQYGARRAVALYCSVDAERYRHTGERAKWDLGYLGTYSRDRQPTLLRLLLEPARQLSTMRFVVAGPQYPDDIDWPPNVERIEHLPPSGHASFYSRQRFTLNITRSDMIAAGWSPSVRLFEAGACQTAIISDFWEGLEALFPVNEAAIVARNSGDVVRALTSIADIDRKALAQSAHTRVIANHTGRVRAQQLARALIEPNEVAAGISSRHHQEVNA</sequence>
<dbReference type="InterPro" id="IPR055259">
    <property type="entry name" value="YkvP/CgeB_Glyco_trans-like"/>
</dbReference>
<proteinExistence type="predicted"/>
<dbReference type="EMBL" id="PGGN01000003">
    <property type="protein sequence ID" value="PSH56913.1"/>
    <property type="molecule type" value="Genomic_DNA"/>
</dbReference>
<dbReference type="GO" id="GO:0016740">
    <property type="term" value="F:transferase activity"/>
    <property type="evidence" value="ECO:0007669"/>
    <property type="project" value="UniProtKB-KW"/>
</dbReference>
<protein>
    <submittedName>
        <fullName evidence="2">Glycosyltransferase</fullName>
    </submittedName>
</protein>
<dbReference type="AlphaFoldDB" id="A0A2P7ARW1"/>
<evidence type="ECO:0000313" key="3">
    <source>
        <dbReference type="Proteomes" id="UP000241158"/>
    </source>
</evidence>
<dbReference type="RefSeq" id="WP_106717672.1">
    <property type="nucleotide sequence ID" value="NZ_JACHXT010000003.1"/>
</dbReference>
<gene>
    <name evidence="2" type="ORF">CU100_16540</name>
</gene>
<feature type="domain" description="Spore protein YkvP/CgeB glycosyl transferase-like" evidence="1">
    <location>
        <begin position="199"/>
        <end position="349"/>
    </location>
</feature>
<keyword evidence="2" id="KW-0808">Transferase</keyword>
<dbReference type="Proteomes" id="UP000241158">
    <property type="component" value="Unassembled WGS sequence"/>
</dbReference>
<comment type="caution">
    <text evidence="2">The sequence shown here is derived from an EMBL/GenBank/DDBJ whole genome shotgun (WGS) entry which is preliminary data.</text>
</comment>